<keyword evidence="3" id="KW-1185">Reference proteome</keyword>
<feature type="region of interest" description="Disordered" evidence="1">
    <location>
        <begin position="59"/>
        <end position="89"/>
    </location>
</feature>
<name>A0AAE0Z8A8_9GAST</name>
<dbReference type="EMBL" id="JAWDGP010004422">
    <property type="protein sequence ID" value="KAK3764602.1"/>
    <property type="molecule type" value="Genomic_DNA"/>
</dbReference>
<feature type="compositionally biased region" description="Polar residues" evidence="1">
    <location>
        <begin position="70"/>
        <end position="89"/>
    </location>
</feature>
<protein>
    <submittedName>
        <fullName evidence="2">Uncharacterized protein</fullName>
    </submittedName>
</protein>
<evidence type="ECO:0000313" key="3">
    <source>
        <dbReference type="Proteomes" id="UP001283361"/>
    </source>
</evidence>
<reference evidence="2" key="1">
    <citation type="journal article" date="2023" name="G3 (Bethesda)">
        <title>A reference genome for the long-term kleptoplast-retaining sea slug Elysia crispata morphotype clarki.</title>
        <authorList>
            <person name="Eastman K.E."/>
            <person name="Pendleton A.L."/>
            <person name="Shaikh M.A."/>
            <person name="Suttiyut T."/>
            <person name="Ogas R."/>
            <person name="Tomko P."/>
            <person name="Gavelis G."/>
            <person name="Widhalm J.R."/>
            <person name="Wisecaver J.H."/>
        </authorList>
    </citation>
    <scope>NUCLEOTIDE SEQUENCE</scope>
    <source>
        <strain evidence="2">ECLA1</strain>
    </source>
</reference>
<proteinExistence type="predicted"/>
<gene>
    <name evidence="2" type="ORF">RRG08_008482</name>
</gene>
<comment type="caution">
    <text evidence="2">The sequence shown here is derived from an EMBL/GenBank/DDBJ whole genome shotgun (WGS) entry which is preliminary data.</text>
</comment>
<evidence type="ECO:0000313" key="2">
    <source>
        <dbReference type="EMBL" id="KAK3764602.1"/>
    </source>
</evidence>
<sequence length="89" mass="9943">MEWGRREAQVLTCGLTTSGRCGERAPESSGIPSLRCLGRGILGEPALAMSRHPLQNQYRRRHHTEPHAVQENTTSDSMSDLETSYPYTD</sequence>
<dbReference type="Proteomes" id="UP001283361">
    <property type="component" value="Unassembled WGS sequence"/>
</dbReference>
<dbReference type="AlphaFoldDB" id="A0AAE0Z8A8"/>
<accession>A0AAE0Z8A8</accession>
<evidence type="ECO:0000256" key="1">
    <source>
        <dbReference type="SAM" id="MobiDB-lite"/>
    </source>
</evidence>
<organism evidence="2 3">
    <name type="scientific">Elysia crispata</name>
    <name type="common">lettuce slug</name>
    <dbReference type="NCBI Taxonomy" id="231223"/>
    <lineage>
        <taxon>Eukaryota</taxon>
        <taxon>Metazoa</taxon>
        <taxon>Spiralia</taxon>
        <taxon>Lophotrochozoa</taxon>
        <taxon>Mollusca</taxon>
        <taxon>Gastropoda</taxon>
        <taxon>Heterobranchia</taxon>
        <taxon>Euthyneura</taxon>
        <taxon>Panpulmonata</taxon>
        <taxon>Sacoglossa</taxon>
        <taxon>Placobranchoidea</taxon>
        <taxon>Plakobranchidae</taxon>
        <taxon>Elysia</taxon>
    </lineage>
</organism>